<feature type="compositionally biased region" description="Basic and acidic residues" evidence="1">
    <location>
        <begin position="54"/>
        <end position="64"/>
    </location>
</feature>
<keyword evidence="3" id="KW-1185">Reference proteome</keyword>
<feature type="region of interest" description="Disordered" evidence="1">
    <location>
        <begin position="51"/>
        <end position="75"/>
    </location>
</feature>
<accession>A0A4S2KEF3</accession>
<name>A0A4S2KEF3_9HYME</name>
<sequence>MTLETQMSLGFDSGEEEALSKYFRKYFLAHVMWIFWNFLYMREEAEAATGSWRNAREENIKGPKEATFQASRKSE</sequence>
<organism evidence="2 3">
    <name type="scientific">Temnothorax longispinosus</name>
    <dbReference type="NCBI Taxonomy" id="300112"/>
    <lineage>
        <taxon>Eukaryota</taxon>
        <taxon>Metazoa</taxon>
        <taxon>Ecdysozoa</taxon>
        <taxon>Arthropoda</taxon>
        <taxon>Hexapoda</taxon>
        <taxon>Insecta</taxon>
        <taxon>Pterygota</taxon>
        <taxon>Neoptera</taxon>
        <taxon>Endopterygota</taxon>
        <taxon>Hymenoptera</taxon>
        <taxon>Apocrita</taxon>
        <taxon>Aculeata</taxon>
        <taxon>Formicoidea</taxon>
        <taxon>Formicidae</taxon>
        <taxon>Myrmicinae</taxon>
        <taxon>Temnothorax</taxon>
    </lineage>
</organism>
<dbReference type="Proteomes" id="UP000310200">
    <property type="component" value="Unassembled WGS sequence"/>
</dbReference>
<comment type="caution">
    <text evidence="2">The sequence shown here is derived from an EMBL/GenBank/DDBJ whole genome shotgun (WGS) entry which is preliminary data.</text>
</comment>
<reference evidence="2 3" key="1">
    <citation type="journal article" date="2019" name="Philos. Trans. R. Soc. Lond., B, Biol. Sci.">
        <title>Ant behaviour and brain gene expression of defending hosts depend on the ecological success of the intruding social parasite.</title>
        <authorList>
            <person name="Kaur R."/>
            <person name="Stoldt M."/>
            <person name="Jongepier E."/>
            <person name="Feldmeyer B."/>
            <person name="Menzel F."/>
            <person name="Bornberg-Bauer E."/>
            <person name="Foitzik S."/>
        </authorList>
    </citation>
    <scope>NUCLEOTIDE SEQUENCE [LARGE SCALE GENOMIC DNA]</scope>
    <source>
        <tissue evidence="2">Whole body</tissue>
    </source>
</reference>
<gene>
    <name evidence="2" type="ORF">DBV15_00022</name>
</gene>
<dbReference type="AlphaFoldDB" id="A0A4S2KEF3"/>
<evidence type="ECO:0000256" key="1">
    <source>
        <dbReference type="SAM" id="MobiDB-lite"/>
    </source>
</evidence>
<evidence type="ECO:0000313" key="3">
    <source>
        <dbReference type="Proteomes" id="UP000310200"/>
    </source>
</evidence>
<protein>
    <submittedName>
        <fullName evidence="2">Uncharacterized protein</fullName>
    </submittedName>
</protein>
<evidence type="ECO:0000313" key="2">
    <source>
        <dbReference type="EMBL" id="TGZ47500.1"/>
    </source>
</evidence>
<dbReference type="EMBL" id="QBLH01002732">
    <property type="protein sequence ID" value="TGZ47500.1"/>
    <property type="molecule type" value="Genomic_DNA"/>
</dbReference>
<proteinExistence type="predicted"/>